<dbReference type="AlphaFoldDB" id="A0A9D4ZGG6"/>
<organism evidence="2 3">
    <name type="scientific">Adiantum capillus-veneris</name>
    <name type="common">Maidenhair fern</name>
    <dbReference type="NCBI Taxonomy" id="13818"/>
    <lineage>
        <taxon>Eukaryota</taxon>
        <taxon>Viridiplantae</taxon>
        <taxon>Streptophyta</taxon>
        <taxon>Embryophyta</taxon>
        <taxon>Tracheophyta</taxon>
        <taxon>Polypodiopsida</taxon>
        <taxon>Polypodiidae</taxon>
        <taxon>Polypodiales</taxon>
        <taxon>Pteridineae</taxon>
        <taxon>Pteridaceae</taxon>
        <taxon>Vittarioideae</taxon>
        <taxon>Adiantum</taxon>
    </lineage>
</organism>
<keyword evidence="1" id="KW-1133">Transmembrane helix</keyword>
<feature type="transmembrane region" description="Helical" evidence="1">
    <location>
        <begin position="35"/>
        <end position="57"/>
    </location>
</feature>
<feature type="transmembrane region" description="Helical" evidence="1">
    <location>
        <begin position="63"/>
        <end position="82"/>
    </location>
</feature>
<evidence type="ECO:0000256" key="1">
    <source>
        <dbReference type="SAM" id="Phobius"/>
    </source>
</evidence>
<dbReference type="EMBL" id="JABFUD020000012">
    <property type="protein sequence ID" value="KAI5072310.1"/>
    <property type="molecule type" value="Genomic_DNA"/>
</dbReference>
<keyword evidence="3" id="KW-1185">Reference proteome</keyword>
<evidence type="ECO:0000313" key="3">
    <source>
        <dbReference type="Proteomes" id="UP000886520"/>
    </source>
</evidence>
<accession>A0A9D4ZGG6</accession>
<gene>
    <name evidence="2" type="ORF">GOP47_0012416</name>
</gene>
<dbReference type="Proteomes" id="UP000886520">
    <property type="component" value="Chromosome 12"/>
</dbReference>
<name>A0A9D4ZGG6_ADICA</name>
<sequence>MAGLWRRFKLCVRRVVLRLVWRIVSTRLYRALRSLVSACLVPLGAITSGALIGLAVATSTGFAIGYGALIGAAGAFVAFLVFKLGNEVWIRIQFVNNLPRRLAFGRKDERSFFSRSSQSRQRGR</sequence>
<protein>
    <submittedName>
        <fullName evidence="2">Uncharacterized protein</fullName>
    </submittedName>
</protein>
<evidence type="ECO:0000313" key="2">
    <source>
        <dbReference type="EMBL" id="KAI5072310.1"/>
    </source>
</evidence>
<proteinExistence type="predicted"/>
<keyword evidence="1" id="KW-0812">Transmembrane</keyword>
<comment type="caution">
    <text evidence="2">The sequence shown here is derived from an EMBL/GenBank/DDBJ whole genome shotgun (WGS) entry which is preliminary data.</text>
</comment>
<reference evidence="2" key="1">
    <citation type="submission" date="2021-01" db="EMBL/GenBank/DDBJ databases">
        <title>Adiantum capillus-veneris genome.</title>
        <authorList>
            <person name="Fang Y."/>
            <person name="Liao Q."/>
        </authorList>
    </citation>
    <scope>NUCLEOTIDE SEQUENCE</scope>
    <source>
        <strain evidence="2">H3</strain>
        <tissue evidence="2">Leaf</tissue>
    </source>
</reference>
<keyword evidence="1" id="KW-0472">Membrane</keyword>